<dbReference type="Gene3D" id="3.30.420.10">
    <property type="entry name" value="Ribonuclease H-like superfamily/Ribonuclease H"/>
    <property type="match status" value="1"/>
</dbReference>
<gene>
    <name evidence="2" type="ORF">CEN91_102</name>
</gene>
<feature type="domain" description="Predicted 3'-5' exonuclease PolB-like" evidence="1">
    <location>
        <begin position="77"/>
        <end position="202"/>
    </location>
</feature>
<dbReference type="Proteomes" id="UP000315589">
    <property type="component" value="Unassembled WGS sequence"/>
</dbReference>
<dbReference type="Pfam" id="PF10108">
    <property type="entry name" value="DNA_pol_B_exo2"/>
    <property type="match status" value="1"/>
</dbReference>
<dbReference type="AlphaFoldDB" id="A0A554LLX2"/>
<dbReference type="GO" id="GO:0003676">
    <property type="term" value="F:nucleic acid binding"/>
    <property type="evidence" value="ECO:0007669"/>
    <property type="project" value="InterPro"/>
</dbReference>
<dbReference type="SUPFAM" id="SSF53098">
    <property type="entry name" value="Ribonuclease H-like"/>
    <property type="match status" value="1"/>
</dbReference>
<proteinExistence type="predicted"/>
<organism evidence="2 3">
    <name type="scientific">Candidatus Berkelbacteria bacterium Licking1014_85</name>
    <dbReference type="NCBI Taxonomy" id="2017148"/>
    <lineage>
        <taxon>Bacteria</taxon>
        <taxon>Candidatus Berkelbacteria</taxon>
    </lineage>
</organism>
<dbReference type="InterPro" id="IPR019288">
    <property type="entry name" value="3'-5'_exonuclease_PolB-like"/>
</dbReference>
<evidence type="ECO:0000313" key="2">
    <source>
        <dbReference type="EMBL" id="TSC93857.1"/>
    </source>
</evidence>
<reference evidence="2 3" key="1">
    <citation type="submission" date="2017-07" db="EMBL/GenBank/DDBJ databases">
        <title>Mechanisms for carbon and nitrogen cycling indicate functional differentiation within the Candidate Phyla Radiation.</title>
        <authorList>
            <person name="Danczak R.E."/>
            <person name="Johnston M.D."/>
            <person name="Kenah C."/>
            <person name="Slattery M."/>
            <person name="Wrighton K.C."/>
            <person name="Wilkins M.J."/>
        </authorList>
    </citation>
    <scope>NUCLEOTIDE SEQUENCE [LARGE SCALE GENOMIC DNA]</scope>
    <source>
        <strain evidence="2">Licking1014_85</strain>
    </source>
</reference>
<sequence>MPQLDNKIFLDIETIPVGKDKLAIANDHYKFLIEKKKINDKITEEEFIRDTALSGDFGQILCIGFAKNNDPVEIISGDEKEMLKNFWIATGNCDLFIGHNLMNFDLPFIYKRSIIHGIRPTKDLSFARYRNFPIYDTMCEWNKWSNTSTSLDKLAKIFDLESSKQGIDGSQVYDFYLAGKSQEIYDYCKRDVELTRKIYKRLIFES</sequence>
<dbReference type="InterPro" id="IPR036397">
    <property type="entry name" value="RNaseH_sf"/>
</dbReference>
<evidence type="ECO:0000313" key="3">
    <source>
        <dbReference type="Proteomes" id="UP000315589"/>
    </source>
</evidence>
<protein>
    <recommendedName>
        <fullName evidence="1">Predicted 3'-5' exonuclease PolB-like domain-containing protein</fullName>
    </recommendedName>
</protein>
<dbReference type="EMBL" id="VMGI01000008">
    <property type="protein sequence ID" value="TSC93857.1"/>
    <property type="molecule type" value="Genomic_DNA"/>
</dbReference>
<dbReference type="InterPro" id="IPR012337">
    <property type="entry name" value="RNaseH-like_sf"/>
</dbReference>
<comment type="caution">
    <text evidence="2">The sequence shown here is derived from an EMBL/GenBank/DDBJ whole genome shotgun (WGS) entry which is preliminary data.</text>
</comment>
<evidence type="ECO:0000259" key="1">
    <source>
        <dbReference type="Pfam" id="PF10108"/>
    </source>
</evidence>
<name>A0A554LLX2_9BACT</name>
<accession>A0A554LLX2</accession>